<organism evidence="1 2">
    <name type="scientific">Streptomyces aurantiacus JA 4570</name>
    <dbReference type="NCBI Taxonomy" id="1286094"/>
    <lineage>
        <taxon>Bacteria</taxon>
        <taxon>Bacillati</taxon>
        <taxon>Actinomycetota</taxon>
        <taxon>Actinomycetes</taxon>
        <taxon>Kitasatosporales</taxon>
        <taxon>Streptomycetaceae</taxon>
        <taxon>Streptomyces</taxon>
        <taxon>Streptomyces aurantiacus group</taxon>
    </lineage>
</organism>
<protein>
    <submittedName>
        <fullName evidence="1">Uncharacterized protein</fullName>
    </submittedName>
</protein>
<keyword evidence="2" id="KW-1185">Reference proteome</keyword>
<name>S4AYM8_9ACTN</name>
<evidence type="ECO:0000313" key="1">
    <source>
        <dbReference type="EMBL" id="EPH46467.1"/>
    </source>
</evidence>
<dbReference type="EMBL" id="AOPZ01000017">
    <property type="protein sequence ID" value="EPH46467.1"/>
    <property type="molecule type" value="Genomic_DNA"/>
</dbReference>
<dbReference type="RefSeq" id="WP_016638573.1">
    <property type="nucleotide sequence ID" value="NZ_AOPZ01000017.1"/>
</dbReference>
<reference evidence="1 2" key="1">
    <citation type="submission" date="2013-02" db="EMBL/GenBank/DDBJ databases">
        <title>Draft Genome Sequence of Streptomyces aurantiacus, Which Produces Setomimycin.</title>
        <authorList>
            <person name="Gruening B.A."/>
            <person name="Praeg A."/>
            <person name="Erxleben A."/>
            <person name="Guenther S."/>
            <person name="Mueller M."/>
        </authorList>
    </citation>
    <scope>NUCLEOTIDE SEQUENCE [LARGE SCALE GENOMIC DNA]</scope>
    <source>
        <strain evidence="1 2">JA 4570</strain>
    </source>
</reference>
<proteinExistence type="predicted"/>
<dbReference type="OrthoDB" id="9901388at2"/>
<dbReference type="Proteomes" id="UP000014629">
    <property type="component" value="Unassembled WGS sequence"/>
</dbReference>
<dbReference type="AlphaFoldDB" id="S4AYM8"/>
<dbReference type="PATRIC" id="fig|1286094.4.peg.429"/>
<comment type="caution">
    <text evidence="1">The sequence shown here is derived from an EMBL/GenBank/DDBJ whole genome shotgun (WGS) entry which is preliminary data.</text>
</comment>
<evidence type="ECO:0000313" key="2">
    <source>
        <dbReference type="Proteomes" id="UP000014629"/>
    </source>
</evidence>
<gene>
    <name evidence="1" type="ORF">STRAU_0439</name>
</gene>
<accession>S4AYM8</accession>
<sequence length="61" mass="6310">MGTDGAVTATLPEVQGGVCAAATAISVALSHISPNSTAREVWDRYLAFGYARAKRENAAQS</sequence>